<accession>A0A9D6LMS0</accession>
<dbReference type="GO" id="GO:0005576">
    <property type="term" value="C:extracellular region"/>
    <property type="evidence" value="ECO:0007669"/>
    <property type="project" value="UniProtKB-SubCell"/>
</dbReference>
<dbReference type="Pfam" id="PF01522">
    <property type="entry name" value="Polysacc_deac_1"/>
    <property type="match status" value="1"/>
</dbReference>
<evidence type="ECO:0000313" key="5">
    <source>
        <dbReference type="Proteomes" id="UP000808388"/>
    </source>
</evidence>
<dbReference type="InterPro" id="IPR011330">
    <property type="entry name" value="Glyco_hydro/deAcase_b/a-brl"/>
</dbReference>
<protein>
    <submittedName>
        <fullName evidence="4">Polysaccharide deacetylase family protein</fullName>
    </submittedName>
</protein>
<dbReference type="Pfam" id="PF08241">
    <property type="entry name" value="Methyltransf_11"/>
    <property type="match status" value="1"/>
</dbReference>
<proteinExistence type="predicted"/>
<dbReference type="InterPro" id="IPR029063">
    <property type="entry name" value="SAM-dependent_MTases_sf"/>
</dbReference>
<evidence type="ECO:0000256" key="1">
    <source>
        <dbReference type="ARBA" id="ARBA00004613"/>
    </source>
</evidence>
<dbReference type="Gene3D" id="3.40.50.150">
    <property type="entry name" value="Vaccinia Virus protein VP39"/>
    <property type="match status" value="1"/>
</dbReference>
<dbReference type="AlphaFoldDB" id="A0A9D6LMS0"/>
<name>A0A9D6LMS0_9BACT</name>
<reference evidence="4" key="1">
    <citation type="submission" date="2020-07" db="EMBL/GenBank/DDBJ databases">
        <title>Huge and variable diversity of episymbiotic CPR bacteria and DPANN archaea in groundwater ecosystems.</title>
        <authorList>
            <person name="He C.Y."/>
            <person name="Keren R."/>
            <person name="Whittaker M."/>
            <person name="Farag I.F."/>
            <person name="Doudna J."/>
            <person name="Cate J.H.D."/>
            <person name="Banfield J.F."/>
        </authorList>
    </citation>
    <scope>NUCLEOTIDE SEQUENCE</scope>
    <source>
        <strain evidence="4">NC_groundwater_972_Pr1_S-0.2um_49_27</strain>
    </source>
</reference>
<dbReference type="SUPFAM" id="SSF53335">
    <property type="entry name" value="S-adenosyl-L-methionine-dependent methyltransferases"/>
    <property type="match status" value="1"/>
</dbReference>
<sequence>MKKIAFFLLDFLGFWRWALAAAGSRTILVYHGVSSDTGSGIFNYRKKFIQPRNFENQLRWLWRFYTIVPLNSLLETADPGRRLAITFDDGYVNNYTEAFPILKRLNTPATVFLTTALVGNESPLWVDRIEYAIGHAKKDTIDLTIDGKSRRFPIRSREEKEKADDFLRTYCKQINGEEKEKLILEVENQSETKLRLEGSPYEGLAWDYIREMEASGLIHFAPHTKTHPILSHISPDEARIEINESNDIIKQKCSQYIPVFAYPNGQPRDITVSIIETLKAAGLHYGLTTVPGSFNTIDDPYAIKRITMDATDDMRFFRLTASGLRARLVNLVNIFRAEHKRPEEFFHETADPYLKEYSRATPEGYSFRERKRLTLQMLGNTRGKRVLDVGSGPGVIIGELLDQKASVTAVDLAPGMTELLKKRFQSPRLAAEVGDIQHLRFSANAFNMATALGVLEYLKEDASAMRELHRVLDINGQAIISFPNYWSPWRVWNRILVFIFGFTWRGLKRLLGKEVHPLTHREYKEKEIRRLAASTNFEIQDLVGYNFRILPFPLDKLLPGLTNIIADRLKRNERNELKWLATAYLVRFKKIN</sequence>
<dbReference type="EMBL" id="JACQCQ010000002">
    <property type="protein sequence ID" value="MBI3627195.1"/>
    <property type="molecule type" value="Genomic_DNA"/>
</dbReference>
<dbReference type="InterPro" id="IPR013216">
    <property type="entry name" value="Methyltransf_11"/>
</dbReference>
<dbReference type="CDD" id="cd02440">
    <property type="entry name" value="AdoMet_MTases"/>
    <property type="match status" value="1"/>
</dbReference>
<dbReference type="InterPro" id="IPR051398">
    <property type="entry name" value="Polysacch_Deacetylase"/>
</dbReference>
<feature type="domain" description="NodB homology" evidence="3">
    <location>
        <begin position="81"/>
        <end position="298"/>
    </location>
</feature>
<dbReference type="Proteomes" id="UP000808388">
    <property type="component" value="Unassembled WGS sequence"/>
</dbReference>
<evidence type="ECO:0000313" key="4">
    <source>
        <dbReference type="EMBL" id="MBI3627195.1"/>
    </source>
</evidence>
<dbReference type="GO" id="GO:0008757">
    <property type="term" value="F:S-adenosylmethionine-dependent methyltransferase activity"/>
    <property type="evidence" value="ECO:0007669"/>
    <property type="project" value="InterPro"/>
</dbReference>
<keyword evidence="2" id="KW-0732">Signal</keyword>
<dbReference type="PROSITE" id="PS51677">
    <property type="entry name" value="NODB"/>
    <property type="match status" value="1"/>
</dbReference>
<dbReference type="PANTHER" id="PTHR34216">
    <property type="match status" value="1"/>
</dbReference>
<comment type="caution">
    <text evidence="4">The sequence shown here is derived from an EMBL/GenBank/DDBJ whole genome shotgun (WGS) entry which is preliminary data.</text>
</comment>
<evidence type="ECO:0000256" key="2">
    <source>
        <dbReference type="ARBA" id="ARBA00022729"/>
    </source>
</evidence>
<dbReference type="CDD" id="cd10918">
    <property type="entry name" value="CE4_NodB_like_5s_6s"/>
    <property type="match status" value="1"/>
</dbReference>
<dbReference type="Gene3D" id="3.20.20.370">
    <property type="entry name" value="Glycoside hydrolase/deacetylase"/>
    <property type="match status" value="1"/>
</dbReference>
<dbReference type="InterPro" id="IPR002509">
    <property type="entry name" value="NODB_dom"/>
</dbReference>
<dbReference type="SUPFAM" id="SSF88713">
    <property type="entry name" value="Glycoside hydrolase/deacetylase"/>
    <property type="match status" value="1"/>
</dbReference>
<comment type="subcellular location">
    <subcellularLocation>
        <location evidence="1">Secreted</location>
    </subcellularLocation>
</comment>
<dbReference type="PANTHER" id="PTHR34216:SF3">
    <property type="entry name" value="POLY-BETA-1,6-N-ACETYL-D-GLUCOSAMINE N-DEACETYLASE"/>
    <property type="match status" value="1"/>
</dbReference>
<dbReference type="GO" id="GO:0005975">
    <property type="term" value="P:carbohydrate metabolic process"/>
    <property type="evidence" value="ECO:0007669"/>
    <property type="project" value="InterPro"/>
</dbReference>
<dbReference type="GO" id="GO:0016810">
    <property type="term" value="F:hydrolase activity, acting on carbon-nitrogen (but not peptide) bonds"/>
    <property type="evidence" value="ECO:0007669"/>
    <property type="project" value="InterPro"/>
</dbReference>
<evidence type="ECO:0000259" key="3">
    <source>
        <dbReference type="PROSITE" id="PS51677"/>
    </source>
</evidence>
<organism evidence="4 5">
    <name type="scientific">Candidatus Sungiibacteriota bacterium</name>
    <dbReference type="NCBI Taxonomy" id="2750080"/>
    <lineage>
        <taxon>Bacteria</taxon>
        <taxon>Candidatus Sungiibacteriota</taxon>
    </lineage>
</organism>
<gene>
    <name evidence="4" type="ORF">HY220_00385</name>
</gene>